<evidence type="ECO:0000313" key="3">
    <source>
        <dbReference type="EMBL" id="RJF38017.1"/>
    </source>
</evidence>
<dbReference type="InterPro" id="IPR011004">
    <property type="entry name" value="Trimer_LpxA-like_sf"/>
</dbReference>
<dbReference type="CDD" id="cd04647">
    <property type="entry name" value="LbH_MAT_like"/>
    <property type="match status" value="1"/>
</dbReference>
<dbReference type="RefSeq" id="WP_119852591.1">
    <property type="nucleotide sequence ID" value="NZ_QYSE01000001.1"/>
</dbReference>
<dbReference type="PANTHER" id="PTHR23416">
    <property type="entry name" value="SIALIC ACID SYNTHASE-RELATED"/>
    <property type="match status" value="1"/>
</dbReference>
<protein>
    <submittedName>
        <fullName evidence="3">Acyltransferase</fullName>
    </submittedName>
</protein>
<reference evidence="3 4" key="1">
    <citation type="submission" date="2018-09" db="EMBL/GenBank/DDBJ databases">
        <title>Identification of marine bacteria producing industrial enzymes.</title>
        <authorList>
            <person name="Cheng T.H."/>
            <person name="Saidin J."/>
            <person name="Muhd D.D."/>
            <person name="Isa M.N.M."/>
            <person name="Bakar M.F.A."/>
            <person name="Ismail N."/>
        </authorList>
    </citation>
    <scope>NUCLEOTIDE SEQUENCE [LARGE SCALE GENOMIC DNA]</scope>
    <source>
        <strain evidence="3 4">MNAD 1.6</strain>
    </source>
</reference>
<proteinExistence type="predicted"/>
<dbReference type="InterPro" id="IPR051159">
    <property type="entry name" value="Hexapeptide_acetyltransf"/>
</dbReference>
<keyword evidence="1 3" id="KW-0808">Transferase</keyword>
<name>A0A3A3ES32_9GAMM</name>
<evidence type="ECO:0000256" key="1">
    <source>
        <dbReference type="ARBA" id="ARBA00022679"/>
    </source>
</evidence>
<sequence length="190" mass="20034">MATYTRDELLSLGLSKVGENVKISKNASIYGASRISIGDNVRIDDFCVLSAGEGGITLGSHIHLAVYSCLIGAGHIQIGDFCNISSRVAIYSSSDDYSGAFLTNPTIDSEFTNVEHAPVTLAKHVIVGSGSVILPGVTLEQGVAVGALTMVNRSLAAWGIYAGQPAKYIKAREDGLLAHEKSFLAAYQNK</sequence>
<dbReference type="InterPro" id="IPR018357">
    <property type="entry name" value="Hexapep_transf_CS"/>
</dbReference>
<dbReference type="PROSITE" id="PS00101">
    <property type="entry name" value="HEXAPEP_TRANSFERASES"/>
    <property type="match status" value="1"/>
</dbReference>
<keyword evidence="3" id="KW-0012">Acyltransferase</keyword>
<organism evidence="3 4">
    <name type="scientific">Pseudoalteromonas gelatinilytica</name>
    <dbReference type="NCBI Taxonomy" id="1703256"/>
    <lineage>
        <taxon>Bacteria</taxon>
        <taxon>Pseudomonadati</taxon>
        <taxon>Pseudomonadota</taxon>
        <taxon>Gammaproteobacteria</taxon>
        <taxon>Alteromonadales</taxon>
        <taxon>Pseudoalteromonadaceae</taxon>
        <taxon>Pseudoalteromonas</taxon>
    </lineage>
</organism>
<accession>A0A3A3ES32</accession>
<keyword evidence="2" id="KW-0677">Repeat</keyword>
<gene>
    <name evidence="3" type="ORF">D4741_08130</name>
</gene>
<evidence type="ECO:0000313" key="4">
    <source>
        <dbReference type="Proteomes" id="UP000265938"/>
    </source>
</evidence>
<dbReference type="Gene3D" id="2.160.10.10">
    <property type="entry name" value="Hexapeptide repeat proteins"/>
    <property type="match status" value="1"/>
</dbReference>
<evidence type="ECO:0000256" key="2">
    <source>
        <dbReference type="ARBA" id="ARBA00022737"/>
    </source>
</evidence>
<dbReference type="GO" id="GO:0016746">
    <property type="term" value="F:acyltransferase activity"/>
    <property type="evidence" value="ECO:0007669"/>
    <property type="project" value="UniProtKB-KW"/>
</dbReference>
<dbReference type="EMBL" id="QYSE01000001">
    <property type="protein sequence ID" value="RJF38017.1"/>
    <property type="molecule type" value="Genomic_DNA"/>
</dbReference>
<dbReference type="SUPFAM" id="SSF51161">
    <property type="entry name" value="Trimeric LpxA-like enzymes"/>
    <property type="match status" value="1"/>
</dbReference>
<dbReference type="Proteomes" id="UP000265938">
    <property type="component" value="Unassembled WGS sequence"/>
</dbReference>
<comment type="caution">
    <text evidence="3">The sequence shown here is derived from an EMBL/GenBank/DDBJ whole genome shotgun (WGS) entry which is preliminary data.</text>
</comment>
<dbReference type="AlphaFoldDB" id="A0A3A3ES32"/>